<dbReference type="PANTHER" id="PTHR45921">
    <property type="entry name" value="IP01054P"/>
    <property type="match status" value="1"/>
</dbReference>
<dbReference type="InterPro" id="IPR042247">
    <property type="entry name" value="TLX1/2/3"/>
</dbReference>
<keyword evidence="4 6" id="KW-0371">Homeobox</keyword>
<accession>A0ABR1EW98</accession>
<keyword evidence="2" id="KW-0217">Developmental protein</keyword>
<evidence type="ECO:0000256" key="6">
    <source>
        <dbReference type="PROSITE-ProRule" id="PRU00108"/>
    </source>
</evidence>
<keyword evidence="10" id="KW-1185">Reference proteome</keyword>
<evidence type="ECO:0000313" key="10">
    <source>
        <dbReference type="Proteomes" id="UP001303046"/>
    </source>
</evidence>
<name>A0ABR1EW98_NECAM</name>
<sequence length="108" mass="12990">MKNQMFSIKHLLYGYCQSSSEKDIVPEHDVEEGSKNKKKKKIRPSFTKKQIAVLEERFAAQKYLSSTERSLLAEELKMSDVQVKTWFQNRRTKWRLTRRLRRRASLKR</sequence>
<dbReference type="PANTHER" id="PTHR45921:SF4">
    <property type="entry name" value="IP01054P"/>
    <property type="match status" value="1"/>
</dbReference>
<feature type="domain" description="Homeobox" evidence="8">
    <location>
        <begin position="37"/>
        <end position="97"/>
    </location>
</feature>
<evidence type="ECO:0000256" key="7">
    <source>
        <dbReference type="RuleBase" id="RU000682"/>
    </source>
</evidence>
<dbReference type="PROSITE" id="PS50071">
    <property type="entry name" value="HOMEOBOX_2"/>
    <property type="match status" value="1"/>
</dbReference>
<dbReference type="CDD" id="cd00086">
    <property type="entry name" value="homeodomain"/>
    <property type="match status" value="1"/>
</dbReference>
<comment type="subcellular location">
    <subcellularLocation>
        <location evidence="1 6 7">Nucleus</location>
    </subcellularLocation>
</comment>
<evidence type="ECO:0000313" key="9">
    <source>
        <dbReference type="EMBL" id="KAK6766939.1"/>
    </source>
</evidence>
<evidence type="ECO:0000256" key="1">
    <source>
        <dbReference type="ARBA" id="ARBA00004123"/>
    </source>
</evidence>
<dbReference type="SMART" id="SM00389">
    <property type="entry name" value="HOX"/>
    <property type="match status" value="1"/>
</dbReference>
<dbReference type="Proteomes" id="UP001303046">
    <property type="component" value="Unassembled WGS sequence"/>
</dbReference>
<evidence type="ECO:0000256" key="4">
    <source>
        <dbReference type="ARBA" id="ARBA00023155"/>
    </source>
</evidence>
<dbReference type="PROSITE" id="PS00027">
    <property type="entry name" value="HOMEOBOX_1"/>
    <property type="match status" value="1"/>
</dbReference>
<dbReference type="Pfam" id="PF00046">
    <property type="entry name" value="Homeodomain"/>
    <property type="match status" value="1"/>
</dbReference>
<gene>
    <name evidence="9" type="primary">Necator_chrX.g26461</name>
    <name evidence="9" type="ORF">RB195_026294</name>
</gene>
<evidence type="ECO:0000259" key="8">
    <source>
        <dbReference type="PROSITE" id="PS50071"/>
    </source>
</evidence>
<organism evidence="9 10">
    <name type="scientific">Necator americanus</name>
    <name type="common">Human hookworm</name>
    <dbReference type="NCBI Taxonomy" id="51031"/>
    <lineage>
        <taxon>Eukaryota</taxon>
        <taxon>Metazoa</taxon>
        <taxon>Ecdysozoa</taxon>
        <taxon>Nematoda</taxon>
        <taxon>Chromadorea</taxon>
        <taxon>Rhabditida</taxon>
        <taxon>Rhabditina</taxon>
        <taxon>Rhabditomorpha</taxon>
        <taxon>Strongyloidea</taxon>
        <taxon>Ancylostomatidae</taxon>
        <taxon>Bunostominae</taxon>
        <taxon>Necator</taxon>
    </lineage>
</organism>
<dbReference type="EMBL" id="JAVFWL010000006">
    <property type="protein sequence ID" value="KAK6766939.1"/>
    <property type="molecule type" value="Genomic_DNA"/>
</dbReference>
<evidence type="ECO:0000256" key="2">
    <source>
        <dbReference type="ARBA" id="ARBA00022473"/>
    </source>
</evidence>
<dbReference type="InterPro" id="IPR001356">
    <property type="entry name" value="HD"/>
</dbReference>
<evidence type="ECO:0000256" key="5">
    <source>
        <dbReference type="ARBA" id="ARBA00023242"/>
    </source>
</evidence>
<dbReference type="InterPro" id="IPR017970">
    <property type="entry name" value="Homeobox_CS"/>
</dbReference>
<keyword evidence="3 6" id="KW-0238">DNA-binding</keyword>
<dbReference type="InterPro" id="IPR020479">
    <property type="entry name" value="HD_metazoa"/>
</dbReference>
<protein>
    <recommendedName>
        <fullName evidence="8">Homeobox domain-containing protein</fullName>
    </recommendedName>
</protein>
<dbReference type="InterPro" id="IPR009057">
    <property type="entry name" value="Homeodomain-like_sf"/>
</dbReference>
<feature type="DNA-binding region" description="Homeobox" evidence="6">
    <location>
        <begin position="39"/>
        <end position="98"/>
    </location>
</feature>
<dbReference type="PRINTS" id="PR00024">
    <property type="entry name" value="HOMEOBOX"/>
</dbReference>
<dbReference type="SUPFAM" id="SSF46689">
    <property type="entry name" value="Homeodomain-like"/>
    <property type="match status" value="1"/>
</dbReference>
<comment type="caution">
    <text evidence="9">The sequence shown here is derived from an EMBL/GenBank/DDBJ whole genome shotgun (WGS) entry which is preliminary data.</text>
</comment>
<keyword evidence="5 6" id="KW-0539">Nucleus</keyword>
<dbReference type="Gene3D" id="1.10.10.60">
    <property type="entry name" value="Homeodomain-like"/>
    <property type="match status" value="1"/>
</dbReference>
<reference evidence="9 10" key="1">
    <citation type="submission" date="2023-08" db="EMBL/GenBank/DDBJ databases">
        <title>A Necator americanus chromosomal reference genome.</title>
        <authorList>
            <person name="Ilik V."/>
            <person name="Petrzelkova K.J."/>
            <person name="Pardy F."/>
            <person name="Fuh T."/>
            <person name="Niatou-Singa F.S."/>
            <person name="Gouil Q."/>
            <person name="Baker L."/>
            <person name="Ritchie M.E."/>
            <person name="Jex A.R."/>
            <person name="Gazzola D."/>
            <person name="Li H."/>
            <person name="Toshio Fujiwara R."/>
            <person name="Zhan B."/>
            <person name="Aroian R.V."/>
            <person name="Pafco B."/>
            <person name="Schwarz E.M."/>
        </authorList>
    </citation>
    <scope>NUCLEOTIDE SEQUENCE [LARGE SCALE GENOMIC DNA]</scope>
    <source>
        <strain evidence="9 10">Aroian</strain>
        <tissue evidence="9">Whole animal</tissue>
    </source>
</reference>
<evidence type="ECO:0000256" key="3">
    <source>
        <dbReference type="ARBA" id="ARBA00023125"/>
    </source>
</evidence>
<proteinExistence type="predicted"/>